<evidence type="ECO:0000313" key="2">
    <source>
        <dbReference type="Proteomes" id="UP000298681"/>
    </source>
</evidence>
<dbReference type="NCBIfam" id="NF041366">
    <property type="entry name" value="GntA_guanitoxin"/>
    <property type="match status" value="1"/>
</dbReference>
<dbReference type="InterPro" id="IPR014988">
    <property type="entry name" value="Uncharacterised_YqcI/YcgG"/>
</dbReference>
<dbReference type="PANTHER" id="PTHR40045:SF1">
    <property type="entry name" value="YQCI_YCGG FAMILY PROTEIN"/>
    <property type="match status" value="1"/>
</dbReference>
<dbReference type="AlphaFoldDB" id="A0A4Z1R2U7"/>
<gene>
    <name evidence="1" type="ORF">E4582_02995</name>
</gene>
<name>A0A4Z1R2U7_9GAMM</name>
<comment type="caution">
    <text evidence="1">The sequence shown here is derived from an EMBL/GenBank/DDBJ whole genome shotgun (WGS) entry which is preliminary data.</text>
</comment>
<organism evidence="1 2">
    <name type="scientific">Luteimonas yindakuii</name>
    <dbReference type="NCBI Taxonomy" id="2565782"/>
    <lineage>
        <taxon>Bacteria</taxon>
        <taxon>Pseudomonadati</taxon>
        <taxon>Pseudomonadota</taxon>
        <taxon>Gammaproteobacteria</taxon>
        <taxon>Lysobacterales</taxon>
        <taxon>Lysobacteraceae</taxon>
        <taxon>Luteimonas</taxon>
    </lineage>
</organism>
<dbReference type="RefSeq" id="WP_134673226.1">
    <property type="nucleotide sequence ID" value="NZ_SPUH01000001.1"/>
</dbReference>
<reference evidence="1 2" key="1">
    <citation type="submission" date="2019-01" db="EMBL/GenBank/DDBJ databases">
        <authorList>
            <person name="Zhang S."/>
        </authorList>
    </citation>
    <scope>NUCLEOTIDE SEQUENCE [LARGE SCALE GENOMIC DNA]</scope>
    <source>
        <strain evidence="1 2">1626</strain>
    </source>
</reference>
<dbReference type="EMBL" id="SPUH01000001">
    <property type="protein sequence ID" value="TKS53842.1"/>
    <property type="molecule type" value="Genomic_DNA"/>
</dbReference>
<dbReference type="Pfam" id="PF08892">
    <property type="entry name" value="YqcI_YcgG"/>
    <property type="match status" value="1"/>
</dbReference>
<sequence>MTSRNSVTPRLACKASVAVPRPADGAGEITSRFLEFVGDPDFPCVGSKAALARNAIEPYEFGRLGDRRNDAQLLADLAGFARRVDAMDSADTTIRSFVALFDGPQDTDEPRFEAMLWSQLQRLHDLDARRGTPWAADVSRDPHDPRFSLSLAGHPFFVIGLHPGASRLARRFAWPALVFNSHRQFERLRADGRYAKMQAATRARDIALQGSINPNLADFGTAAETRQYSGRAVDEGWTCPFRVRSVNDQG</sequence>
<accession>A0A4Z1R2U7</accession>
<protein>
    <submittedName>
        <fullName evidence="1">YqcI/YcgG family protein</fullName>
    </submittedName>
</protein>
<proteinExistence type="predicted"/>
<evidence type="ECO:0000313" key="1">
    <source>
        <dbReference type="EMBL" id="TKS53842.1"/>
    </source>
</evidence>
<dbReference type="Proteomes" id="UP000298681">
    <property type="component" value="Unassembled WGS sequence"/>
</dbReference>
<dbReference type="PANTHER" id="PTHR40045">
    <property type="entry name" value="YCGG FAMILY PROTEIN"/>
    <property type="match status" value="1"/>
</dbReference>
<keyword evidence="2" id="KW-1185">Reference proteome</keyword>